<keyword evidence="3" id="KW-1185">Reference proteome</keyword>
<proteinExistence type="predicted"/>
<evidence type="ECO:0008006" key="4">
    <source>
        <dbReference type="Google" id="ProtNLM"/>
    </source>
</evidence>
<keyword evidence="1" id="KW-1133">Transmembrane helix</keyword>
<feature type="transmembrane region" description="Helical" evidence="1">
    <location>
        <begin position="35"/>
        <end position="68"/>
    </location>
</feature>
<accession>A0ABT1SIP3</accession>
<sequence>MEWMSEWISMFLALGWIGAVGIIFLEAFVPMLPLVALVMLVVALYGAAGFFYVWLGMASGSFCLFLLLRFLSKHLSFDRRFGYHGSLGLLVVLSFVPFLPTFLITALFALSSVSWQCFLLLSICARGFVGFLFATFGVSFLQMQNHPFLFLIALLLIAAFAGFAHVLKRRFLD</sequence>
<reference evidence="2 3" key="1">
    <citation type="submission" date="2022-06" db="EMBL/GenBank/DDBJ databases">
        <title>Isolation of gut microbiota from human fecal samples.</title>
        <authorList>
            <person name="Pamer E.G."/>
            <person name="Barat B."/>
            <person name="Waligurski E."/>
            <person name="Medina S."/>
            <person name="Paddock L."/>
            <person name="Mostad J."/>
        </authorList>
    </citation>
    <scope>NUCLEOTIDE SEQUENCE [LARGE SCALE GENOMIC DNA]</scope>
    <source>
        <strain evidence="2 3">DFI.6.1</strain>
    </source>
</reference>
<feature type="transmembrane region" description="Helical" evidence="1">
    <location>
        <begin position="118"/>
        <end position="141"/>
    </location>
</feature>
<evidence type="ECO:0000313" key="2">
    <source>
        <dbReference type="EMBL" id="MCQ5121074.1"/>
    </source>
</evidence>
<evidence type="ECO:0000313" key="3">
    <source>
        <dbReference type="Proteomes" id="UP001524435"/>
    </source>
</evidence>
<dbReference type="RefSeq" id="WP_102267103.1">
    <property type="nucleotide sequence ID" value="NZ_CALVCM010000009.1"/>
</dbReference>
<dbReference type="EMBL" id="JANGCH010000002">
    <property type="protein sequence ID" value="MCQ5121074.1"/>
    <property type="molecule type" value="Genomic_DNA"/>
</dbReference>
<feature type="transmembrane region" description="Helical" evidence="1">
    <location>
        <begin position="89"/>
        <end position="112"/>
    </location>
</feature>
<organism evidence="2 3">
    <name type="scientific">Massilicoli timonensis</name>
    <dbReference type="NCBI Taxonomy" id="2015901"/>
    <lineage>
        <taxon>Bacteria</taxon>
        <taxon>Bacillati</taxon>
        <taxon>Bacillota</taxon>
        <taxon>Erysipelotrichia</taxon>
        <taxon>Erysipelotrichales</taxon>
        <taxon>Erysipelotrichaceae</taxon>
        <taxon>Massilicoli</taxon>
    </lineage>
</organism>
<dbReference type="Proteomes" id="UP001524435">
    <property type="component" value="Unassembled WGS sequence"/>
</dbReference>
<feature type="transmembrane region" description="Helical" evidence="1">
    <location>
        <begin position="148"/>
        <end position="167"/>
    </location>
</feature>
<evidence type="ECO:0000256" key="1">
    <source>
        <dbReference type="SAM" id="Phobius"/>
    </source>
</evidence>
<name>A0ABT1SIP3_9FIRM</name>
<keyword evidence="1" id="KW-0812">Transmembrane</keyword>
<keyword evidence="1" id="KW-0472">Membrane</keyword>
<gene>
    <name evidence="2" type="ORF">NE663_02210</name>
</gene>
<comment type="caution">
    <text evidence="2">The sequence shown here is derived from an EMBL/GenBank/DDBJ whole genome shotgun (WGS) entry which is preliminary data.</text>
</comment>
<protein>
    <recommendedName>
        <fullName evidence="4">TVP38/TMEM64 family membrane protein</fullName>
    </recommendedName>
</protein>
<feature type="transmembrane region" description="Helical" evidence="1">
    <location>
        <begin position="7"/>
        <end position="29"/>
    </location>
</feature>